<keyword evidence="1" id="KW-1133">Transmembrane helix</keyword>
<proteinExistence type="predicted"/>
<dbReference type="Proteomes" id="UP000621436">
    <property type="component" value="Unassembled WGS sequence"/>
</dbReference>
<dbReference type="RefSeq" id="WP_270454342.1">
    <property type="nucleotide sequence ID" value="NZ_JADPIE010000005.1"/>
</dbReference>
<comment type="caution">
    <text evidence="2">The sequence shown here is derived from an EMBL/GenBank/DDBJ whole genome shotgun (WGS) entry which is preliminary data.</text>
</comment>
<dbReference type="PANTHER" id="PTHR33802">
    <property type="entry name" value="SI:CH211-161H7.5-RELATED"/>
    <property type="match status" value="1"/>
</dbReference>
<name>A0A931FA96_9FIRM</name>
<feature type="transmembrane region" description="Helical" evidence="1">
    <location>
        <begin position="57"/>
        <end position="82"/>
    </location>
</feature>
<keyword evidence="1" id="KW-0472">Membrane</keyword>
<feature type="transmembrane region" description="Helical" evidence="1">
    <location>
        <begin position="118"/>
        <end position="136"/>
    </location>
</feature>
<gene>
    <name evidence="2" type="ORF">I0Q91_09780</name>
</gene>
<keyword evidence="1" id="KW-0812">Transmembrane</keyword>
<feature type="transmembrane region" description="Helical" evidence="1">
    <location>
        <begin position="94"/>
        <end position="112"/>
    </location>
</feature>
<dbReference type="AlphaFoldDB" id="A0A931FA96"/>
<protein>
    <submittedName>
        <fullName evidence="2">Tryptophan-rich sensory protein</fullName>
    </submittedName>
</protein>
<accession>A0A931FA96</accession>
<evidence type="ECO:0000313" key="2">
    <source>
        <dbReference type="EMBL" id="MBF8437369.1"/>
    </source>
</evidence>
<feature type="transmembrane region" description="Helical" evidence="1">
    <location>
        <begin position="148"/>
        <end position="173"/>
    </location>
</feature>
<evidence type="ECO:0000256" key="1">
    <source>
        <dbReference type="SAM" id="Phobius"/>
    </source>
</evidence>
<dbReference type="PANTHER" id="PTHR33802:SF1">
    <property type="entry name" value="XK-RELATED PROTEIN"/>
    <property type="match status" value="1"/>
</dbReference>
<sequence length="262" mass="29892">MKFNNELTTDLKLKQGLNIIGLIIMITVNALANILPINDIPTGDVSDKYENIFTPAGFTFSIWGVIYLSLIILIVYLTVGLIRKKTRSINYIKDMGYFFFISSILNSIWIFLWHYELLGASIFVMLGILFSLIIIYRRVNLNSINYRWLTIPFSIYLGWISVATIANITAWQVAINWGRLGRTETFWYVILLIVIVLLTGFFIKIFKDYIYSLVILWSLTGILAKLSEEMALIRLAPVATILAMLAIILIAVKETGGKISFR</sequence>
<feature type="transmembrane region" description="Helical" evidence="1">
    <location>
        <begin position="232"/>
        <end position="252"/>
    </location>
</feature>
<dbReference type="EMBL" id="JADPIE010000005">
    <property type="protein sequence ID" value="MBF8437369.1"/>
    <property type="molecule type" value="Genomic_DNA"/>
</dbReference>
<reference evidence="2" key="1">
    <citation type="submission" date="2020-11" db="EMBL/GenBank/DDBJ databases">
        <title>Halonatronomonas betainensis gen. nov., sp. nov. a novel haloalkaliphilic representative of the family Halanaerobiacae capable of betaine degradation.</title>
        <authorList>
            <person name="Boltyanskaya Y."/>
            <person name="Kevbrin V."/>
            <person name="Detkova E."/>
            <person name="Grouzdev D.S."/>
            <person name="Koziaeva V."/>
            <person name="Zhilina T."/>
        </authorList>
    </citation>
    <scope>NUCLEOTIDE SEQUENCE</scope>
    <source>
        <strain evidence="2">Z-7014</strain>
    </source>
</reference>
<keyword evidence="3" id="KW-1185">Reference proteome</keyword>
<organism evidence="2 3">
    <name type="scientific">Halonatronomonas betaini</name>
    <dbReference type="NCBI Taxonomy" id="2778430"/>
    <lineage>
        <taxon>Bacteria</taxon>
        <taxon>Bacillati</taxon>
        <taxon>Bacillota</taxon>
        <taxon>Clostridia</taxon>
        <taxon>Halanaerobiales</taxon>
        <taxon>Halarsenatibacteraceae</taxon>
        <taxon>Halonatronomonas</taxon>
    </lineage>
</organism>
<feature type="transmembrane region" description="Helical" evidence="1">
    <location>
        <begin position="185"/>
        <end position="202"/>
    </location>
</feature>
<dbReference type="InterPro" id="IPR038330">
    <property type="entry name" value="TspO/MBR-related_sf"/>
</dbReference>
<evidence type="ECO:0000313" key="3">
    <source>
        <dbReference type="Proteomes" id="UP000621436"/>
    </source>
</evidence>
<dbReference type="Gene3D" id="1.20.1260.100">
    <property type="entry name" value="TspO/MBR protein"/>
    <property type="match status" value="1"/>
</dbReference>
<feature type="transmembrane region" description="Helical" evidence="1">
    <location>
        <begin position="209"/>
        <end position="226"/>
    </location>
</feature>
<feature type="transmembrane region" description="Helical" evidence="1">
    <location>
        <begin position="16"/>
        <end position="37"/>
    </location>
</feature>